<dbReference type="GO" id="GO:0003677">
    <property type="term" value="F:DNA binding"/>
    <property type="evidence" value="ECO:0007669"/>
    <property type="project" value="InterPro"/>
</dbReference>
<dbReference type="Gene3D" id="1.10.10.390">
    <property type="match status" value="1"/>
</dbReference>
<dbReference type="GO" id="GO:0046872">
    <property type="term" value="F:metal ion binding"/>
    <property type="evidence" value="ECO:0007669"/>
    <property type="project" value="UniProtKB-KW"/>
</dbReference>
<reference evidence="16" key="2">
    <citation type="submission" date="2022-06" db="UniProtKB">
        <authorList>
            <consortium name="EnsemblMetazoa"/>
        </authorList>
    </citation>
    <scope>IDENTIFICATION</scope>
    <source>
        <strain evidence="16">PS312</strain>
    </source>
</reference>
<dbReference type="PANTHER" id="PTHR11472:SF41">
    <property type="entry name" value="ATP-DEPENDENT DNA HELICASE DDX11-RELATED"/>
    <property type="match status" value="1"/>
</dbReference>
<dbReference type="InterPro" id="IPR006555">
    <property type="entry name" value="ATP-dep_Helicase_C"/>
</dbReference>
<dbReference type="Gene3D" id="3.90.360.10">
    <property type="entry name" value="Histone acetyl transferase 1 (HAT1), N-terminal domain"/>
    <property type="match status" value="1"/>
</dbReference>
<dbReference type="GO" id="GO:0016818">
    <property type="term" value="F:hydrolase activity, acting on acid anhydrides, in phosphorus-containing anhydrides"/>
    <property type="evidence" value="ECO:0007669"/>
    <property type="project" value="InterPro"/>
</dbReference>
<evidence type="ECO:0000256" key="5">
    <source>
        <dbReference type="ARBA" id="ARBA00022723"/>
    </source>
</evidence>
<dbReference type="SMART" id="SM00491">
    <property type="entry name" value="HELICc2"/>
    <property type="match status" value="1"/>
</dbReference>
<dbReference type="InterPro" id="IPR013020">
    <property type="entry name" value="Rad3/Chl1-like"/>
</dbReference>
<evidence type="ECO:0000313" key="16">
    <source>
        <dbReference type="EnsemblMetazoa" id="PPA19851.1"/>
    </source>
</evidence>
<evidence type="ECO:0000313" key="17">
    <source>
        <dbReference type="Proteomes" id="UP000005239"/>
    </source>
</evidence>
<dbReference type="InterPro" id="IPR014013">
    <property type="entry name" value="Helic_SF1/SF2_ATP-bd_DinG/Rad3"/>
</dbReference>
<dbReference type="Pfam" id="PF10394">
    <property type="entry name" value="Hat1_N"/>
    <property type="match status" value="1"/>
</dbReference>
<evidence type="ECO:0000256" key="4">
    <source>
        <dbReference type="ARBA" id="ARBA00021268"/>
    </source>
</evidence>
<dbReference type="AlphaFoldDB" id="A0A2A6BJ36"/>
<accession>A0A2A6BJ36</accession>
<dbReference type="Gene3D" id="3.40.50.300">
    <property type="entry name" value="P-loop containing nucleotide triphosphate hydrolases"/>
    <property type="match status" value="2"/>
</dbReference>
<protein>
    <recommendedName>
        <fullName evidence="4">Histone acetyltransferase type B catalytic subunit</fullName>
    </recommendedName>
</protein>
<gene>
    <name evidence="16" type="primary">WBGene00109405</name>
</gene>
<evidence type="ECO:0000256" key="14">
    <source>
        <dbReference type="SAM" id="MobiDB-lite"/>
    </source>
</evidence>
<reference evidence="17" key="1">
    <citation type="journal article" date="2008" name="Nat. Genet.">
        <title>The Pristionchus pacificus genome provides a unique perspective on nematode lifestyle and parasitism.</title>
        <authorList>
            <person name="Dieterich C."/>
            <person name="Clifton S.W."/>
            <person name="Schuster L.N."/>
            <person name="Chinwalla A."/>
            <person name="Delehaunty K."/>
            <person name="Dinkelacker I."/>
            <person name="Fulton L."/>
            <person name="Fulton R."/>
            <person name="Godfrey J."/>
            <person name="Minx P."/>
            <person name="Mitreva M."/>
            <person name="Roeseler W."/>
            <person name="Tian H."/>
            <person name="Witte H."/>
            <person name="Yang S.P."/>
            <person name="Wilson R.K."/>
            <person name="Sommer R.J."/>
        </authorList>
    </citation>
    <scope>NUCLEOTIDE SEQUENCE [LARGE SCALE GENOMIC DNA]</scope>
    <source>
        <strain evidence="17">PS312</strain>
    </source>
</reference>
<dbReference type="Pfam" id="PF13307">
    <property type="entry name" value="Helicase_C_2"/>
    <property type="match status" value="1"/>
</dbReference>
<evidence type="ECO:0000256" key="2">
    <source>
        <dbReference type="ARBA" id="ARBA00004123"/>
    </source>
</evidence>
<keyword evidence="7" id="KW-0378">Hydrolase</keyword>
<accession>A0A8R1UCI6</accession>
<dbReference type="Proteomes" id="UP000005239">
    <property type="component" value="Unassembled WGS sequence"/>
</dbReference>
<dbReference type="InterPro" id="IPR027417">
    <property type="entry name" value="P-loop_NTPase"/>
</dbReference>
<dbReference type="InterPro" id="IPR013523">
    <property type="entry name" value="Hist_AcTrfase_HAT1_C"/>
</dbReference>
<keyword evidence="6" id="KW-0547">Nucleotide-binding</keyword>
<evidence type="ECO:0000256" key="10">
    <source>
        <dbReference type="ARBA" id="ARBA00023004"/>
    </source>
</evidence>
<comment type="cofactor">
    <cofactor evidence="1">
        <name>[4Fe-4S] cluster</name>
        <dbReference type="ChEBI" id="CHEBI:49883"/>
    </cofactor>
</comment>
<keyword evidence="10" id="KW-0408">Iron</keyword>
<dbReference type="InterPro" id="IPR016181">
    <property type="entry name" value="Acyl_CoA_acyltransferase"/>
</dbReference>
<evidence type="ECO:0000259" key="15">
    <source>
        <dbReference type="PROSITE" id="PS51193"/>
    </source>
</evidence>
<dbReference type="SUPFAM" id="SSF55729">
    <property type="entry name" value="Acyl-CoA N-acyltransferases (Nat)"/>
    <property type="match status" value="1"/>
</dbReference>
<dbReference type="EnsemblMetazoa" id="PPA19851.1">
    <property type="protein sequence ID" value="PPA19851.1"/>
    <property type="gene ID" value="WBGene00109405"/>
</dbReference>
<keyword evidence="17" id="KW-1185">Reference proteome</keyword>
<evidence type="ECO:0000256" key="1">
    <source>
        <dbReference type="ARBA" id="ARBA00001966"/>
    </source>
</evidence>
<dbReference type="GO" id="GO:0005634">
    <property type="term" value="C:nucleus"/>
    <property type="evidence" value="ECO:0000318"/>
    <property type="project" value="GO_Central"/>
</dbReference>
<comment type="subcellular location">
    <subcellularLocation>
        <location evidence="2">Nucleus</location>
    </subcellularLocation>
</comment>
<evidence type="ECO:0000256" key="11">
    <source>
        <dbReference type="ARBA" id="ARBA00023014"/>
    </source>
</evidence>
<proteinExistence type="inferred from homology"/>
<dbReference type="GO" id="GO:0006139">
    <property type="term" value="P:nucleobase-containing compound metabolic process"/>
    <property type="evidence" value="ECO:0007669"/>
    <property type="project" value="InterPro"/>
</dbReference>
<dbReference type="InterPro" id="IPR010614">
    <property type="entry name" value="RAD3-like_helicase_DEAD"/>
</dbReference>
<dbReference type="InterPro" id="IPR019467">
    <property type="entry name" value="Hat1_N"/>
</dbReference>
<dbReference type="PROSITE" id="PS51193">
    <property type="entry name" value="HELICASE_ATP_BIND_2"/>
    <property type="match status" value="1"/>
</dbReference>
<dbReference type="InterPro" id="IPR048776">
    <property type="entry name" value="HAT1_C"/>
</dbReference>
<feature type="compositionally biased region" description="Basic and acidic residues" evidence="14">
    <location>
        <begin position="506"/>
        <end position="533"/>
    </location>
</feature>
<dbReference type="Pfam" id="PF21183">
    <property type="entry name" value="HAT1_C"/>
    <property type="match status" value="1"/>
</dbReference>
<dbReference type="GO" id="GO:0042393">
    <property type="term" value="F:histone binding"/>
    <property type="evidence" value="ECO:0007669"/>
    <property type="project" value="InterPro"/>
</dbReference>
<dbReference type="Gene3D" id="3.40.630.30">
    <property type="match status" value="1"/>
</dbReference>
<dbReference type="InterPro" id="IPR037113">
    <property type="entry name" value="Hat1_N_sf"/>
</dbReference>
<name>A0A2A6BJ36_PRIPA</name>
<evidence type="ECO:0000256" key="8">
    <source>
        <dbReference type="ARBA" id="ARBA00022806"/>
    </source>
</evidence>
<dbReference type="InterPro" id="IPR006554">
    <property type="entry name" value="Helicase-like_DEXD_c2"/>
</dbReference>
<dbReference type="Pfam" id="PF06733">
    <property type="entry name" value="DEAD_2"/>
    <property type="match status" value="1"/>
</dbReference>
<sequence length="1183" mass="135063">MVQMDIDGIPSSSNDEYVADGLECVSLKFVRNVDEIEDAEAYAPEYVYQHFGENENIVGYKNFSLTIVYSEATMKCYPIIKYDKKMDEAKEGVQADDIMIKLKDQLPVEQMEMQVESLDEFRAVLAKEDNFKPYGELIAKFSSGGKDFQIYKNEDSNPEFERYLTRTQTLALWYIHAAEYTDTSDDKWMHFFIYEARRRTDGVDGNTYALAGYCSLYRYYGYPERIRPRIAQILLLPQYRECGIGASFLNRIYKDLATMKEVMDVTAEDPADGFLYLRDYVEALNLSTLSEFSPEKLKEGFTEEMYTAANKAFKTNKRQARRIYEILRLRSIGKKDEAALKAFRLDVKKRLDIPMRRTDKDWKKINAALDEEEINQVAASTLSNEEKMKQLQQLYEAEVELYKKTIERMDKMDEFSFPYPPYPIQLDLMRELDTCLENKKTGIFESPTGTGKSLSVLCATLSWLEKYNKTEEERLKNILNEKDEAEGEKDWMLAYKKKKEQNILKDDARNEMEKRDKVKEKIRKAEERREENKKRGRREKKEEDEDDDCVVEDEIEVDQEKEEEEPITCKKIFYASRTHSQLDQILQELGKTRFRPRVVSLFSRSILCVNEDVLALKTNSLINERCMELRKKTATKREPGKAIITLHPCSCDYYKADAIEALTNEIISCRLTNASEVVKEGKESLACPYFASRRSIPLAELVLLPYQVLLHEKTRSSWGIDIKDNVVIIDEAHNVIQTIGSLYTSELTLPTLTAALSLLRQYCDQFRLRLSARNLANIRLFITFVASLEAFLRNVKSASTLKIEEIILKCNLVDISLFSISDYMEKVDLCRKMHGFYLRSMRGILKERQEKSTGVAALLKKKKEEVAPPPSPTVSPPQRVGSPLFTIKSFLDSLLNPCEDGRILVEPGKSLKFILLNPGARLQSLVSLTHSSLLVGGTMEPAGVLIAALTYSTVDGDYESPSSEISRFSCSHVVPNENVMAMVIGCGSNGQRLELKMENRGNEQVLSSLCSSLLSLTRLSPSGSVIFFPSYSFLNTFIAYCEKTKVMKEFESIKSLFIEKQGAQDASKLLVDYSRAARSTKGALLLAVMGGRLSEGINFNDELGRSVIIVGLPYANRGSIELQERMKYLDGQRSGRGNELYESLCWHAVNQAVGRALRHRNDWASIILVDYRFMSAGEGKVSG</sequence>
<evidence type="ECO:0000256" key="7">
    <source>
        <dbReference type="ARBA" id="ARBA00022801"/>
    </source>
</evidence>
<organism evidence="16 17">
    <name type="scientific">Pristionchus pacificus</name>
    <name type="common">Parasitic nematode worm</name>
    <dbReference type="NCBI Taxonomy" id="54126"/>
    <lineage>
        <taxon>Eukaryota</taxon>
        <taxon>Metazoa</taxon>
        <taxon>Ecdysozoa</taxon>
        <taxon>Nematoda</taxon>
        <taxon>Chromadorea</taxon>
        <taxon>Rhabditida</taxon>
        <taxon>Rhabditina</taxon>
        <taxon>Diplogasteromorpha</taxon>
        <taxon>Diplogasteroidea</taxon>
        <taxon>Neodiplogasteridae</taxon>
        <taxon>Pristionchus</taxon>
    </lineage>
</organism>
<dbReference type="NCBIfam" id="TIGR00604">
    <property type="entry name" value="rad3"/>
    <property type="match status" value="1"/>
</dbReference>
<dbReference type="SMART" id="SM00488">
    <property type="entry name" value="DEXDc2"/>
    <property type="match status" value="1"/>
</dbReference>
<keyword evidence="11" id="KW-0411">Iron-sulfur</keyword>
<dbReference type="InterPro" id="IPR045028">
    <property type="entry name" value="DinG/Rad3-like"/>
</dbReference>
<dbReference type="GO" id="GO:0006325">
    <property type="term" value="P:chromatin organization"/>
    <property type="evidence" value="ECO:0007669"/>
    <property type="project" value="InterPro"/>
</dbReference>
<evidence type="ECO:0000256" key="3">
    <source>
        <dbReference type="ARBA" id="ARBA00008435"/>
    </source>
</evidence>
<keyword evidence="8" id="KW-0347">Helicase</keyword>
<dbReference type="GO" id="GO:0051536">
    <property type="term" value="F:iron-sulfur cluster binding"/>
    <property type="evidence" value="ECO:0007669"/>
    <property type="project" value="UniProtKB-KW"/>
</dbReference>
<feature type="region of interest" description="Disordered" evidence="14">
    <location>
        <begin position="506"/>
        <end position="550"/>
    </location>
</feature>
<keyword evidence="5" id="KW-0479">Metal-binding</keyword>
<keyword evidence="12" id="KW-0413">Isomerase</keyword>
<evidence type="ECO:0000256" key="6">
    <source>
        <dbReference type="ARBA" id="ARBA00022741"/>
    </source>
</evidence>
<keyword evidence="13" id="KW-0539">Nucleus</keyword>
<dbReference type="SUPFAM" id="SSF52540">
    <property type="entry name" value="P-loop containing nucleoside triphosphate hydrolases"/>
    <property type="match status" value="1"/>
</dbReference>
<dbReference type="GO" id="GO:0034085">
    <property type="term" value="P:establishment of sister chromatid cohesion"/>
    <property type="evidence" value="ECO:0000318"/>
    <property type="project" value="GO_Central"/>
</dbReference>
<dbReference type="GO" id="GO:0003678">
    <property type="term" value="F:DNA helicase activity"/>
    <property type="evidence" value="ECO:0000318"/>
    <property type="project" value="GO_Central"/>
</dbReference>
<dbReference type="GO" id="GO:0005524">
    <property type="term" value="F:ATP binding"/>
    <property type="evidence" value="ECO:0007669"/>
    <property type="project" value="UniProtKB-KW"/>
</dbReference>
<comment type="similarity">
    <text evidence="3">Belongs to the DEAD box helicase family. DEAH subfamily. DDX11/CHL1 sub-subfamily.</text>
</comment>
<feature type="domain" description="Helicase ATP-binding" evidence="15">
    <location>
        <begin position="411"/>
        <end position="792"/>
    </location>
</feature>
<evidence type="ECO:0000256" key="12">
    <source>
        <dbReference type="ARBA" id="ARBA00023235"/>
    </source>
</evidence>
<dbReference type="PANTHER" id="PTHR11472">
    <property type="entry name" value="DNA REPAIR DEAD HELICASE RAD3/XP-D SUBFAMILY MEMBER"/>
    <property type="match status" value="1"/>
</dbReference>
<keyword evidence="9" id="KW-0067">ATP-binding</keyword>
<evidence type="ECO:0000256" key="13">
    <source>
        <dbReference type="ARBA" id="ARBA00023242"/>
    </source>
</evidence>
<evidence type="ECO:0000256" key="9">
    <source>
        <dbReference type="ARBA" id="ARBA00022840"/>
    </source>
</evidence>